<keyword evidence="3" id="KW-0732">Signal</keyword>
<dbReference type="AlphaFoldDB" id="A0A367CIY3"/>
<dbReference type="Gene3D" id="3.40.50.410">
    <property type="entry name" value="von Willebrand factor, type A domain"/>
    <property type="match status" value="1"/>
</dbReference>
<feature type="compositionally biased region" description="Basic and acidic residues" evidence="4">
    <location>
        <begin position="177"/>
        <end position="189"/>
    </location>
</feature>
<comment type="similarity">
    <text evidence="1">Belongs to the serine-aspartate repeat-containing protein (SDr) family.</text>
</comment>
<accession>A0A367CIY3</accession>
<dbReference type="InterPro" id="IPR036465">
    <property type="entry name" value="vWFA_dom_sf"/>
</dbReference>
<dbReference type="EMBL" id="LEPB01000001">
    <property type="protein sequence ID" value="RCA12408.1"/>
    <property type="molecule type" value="Genomic_DNA"/>
</dbReference>
<dbReference type="Gene3D" id="2.60.40.10">
    <property type="entry name" value="Immunoglobulins"/>
    <property type="match status" value="3"/>
</dbReference>
<dbReference type="CDD" id="cd00198">
    <property type="entry name" value="vWFA"/>
    <property type="match status" value="1"/>
</dbReference>
<evidence type="ECO:0000256" key="4">
    <source>
        <dbReference type="SAM" id="MobiDB-lite"/>
    </source>
</evidence>
<dbReference type="SUPFAM" id="SSF53300">
    <property type="entry name" value="vWA-like"/>
    <property type="match status" value="1"/>
</dbReference>
<evidence type="ECO:0000256" key="5">
    <source>
        <dbReference type="SAM" id="Phobius"/>
    </source>
</evidence>
<dbReference type="Pfam" id="PF17802">
    <property type="entry name" value="SpaA"/>
    <property type="match status" value="3"/>
</dbReference>
<evidence type="ECO:0000313" key="8">
    <source>
        <dbReference type="Proteomes" id="UP000252797"/>
    </source>
</evidence>
<organism evidence="7 8">
    <name type="scientific">Enterococcus durans</name>
    <dbReference type="NCBI Taxonomy" id="53345"/>
    <lineage>
        <taxon>Bacteria</taxon>
        <taxon>Bacillati</taxon>
        <taxon>Bacillota</taxon>
        <taxon>Bacilli</taxon>
        <taxon>Lactobacillales</taxon>
        <taxon>Enterococcaceae</taxon>
        <taxon>Enterococcus</taxon>
    </lineage>
</organism>
<dbReference type="RefSeq" id="WP_113845318.1">
    <property type="nucleotide sequence ID" value="NZ_LEPB01000001.1"/>
</dbReference>
<dbReference type="Pfam" id="PF05738">
    <property type="entry name" value="Cna_B"/>
    <property type="match status" value="1"/>
</dbReference>
<dbReference type="Proteomes" id="UP000252797">
    <property type="component" value="Unassembled WGS sequence"/>
</dbReference>
<feature type="transmembrane region" description="Helical" evidence="5">
    <location>
        <begin position="1124"/>
        <end position="1143"/>
    </location>
</feature>
<keyword evidence="5" id="KW-0472">Membrane</keyword>
<dbReference type="Pfam" id="PF21426">
    <property type="entry name" value="GBS104-like_Ig"/>
    <property type="match status" value="1"/>
</dbReference>
<name>A0A367CIY3_9ENTE</name>
<dbReference type="Pfam" id="PF00092">
    <property type="entry name" value="VWA"/>
    <property type="match status" value="1"/>
</dbReference>
<protein>
    <submittedName>
        <fullName evidence="7">von Willebrand factor protein</fullName>
    </submittedName>
</protein>
<feature type="region of interest" description="Disordered" evidence="4">
    <location>
        <begin position="156"/>
        <end position="189"/>
    </location>
</feature>
<dbReference type="PANTHER" id="PTHR36108">
    <property type="entry name" value="COLOSSIN-B-RELATED"/>
    <property type="match status" value="1"/>
</dbReference>
<dbReference type="InterPro" id="IPR041033">
    <property type="entry name" value="SpaA_PFL_dom_1"/>
</dbReference>
<dbReference type="InterPro" id="IPR013783">
    <property type="entry name" value="Ig-like_fold"/>
</dbReference>
<sequence>MKKRNYFIVFCLFSLFFVTYFHIQKGETVAANEESTIEVLNNEYGKVSIRKIDHQLTILYRLNAQTQETRFLFQLHSNDAPETNLLSSYVSQEYQEYTDEQQRKWLAGYFSQTIEEKEWTIELPSTSKEFQLNIQIEEKTGQLLLSEPVSFSFSIDNKNQETAQTNEKTSETSTSYENHEISDDSSLDKDEYRPFEQPQLFNAQLKPKGLATIEPEYTTDEQGTYPKAMWQPDNSQYVRNHQGNRQGQQQWDGLNGWDGNPTNRNNSYIEYGGEKEDADYAIRKFAKETATPGLFDLYLNVRGNTQKNITPLDLVLVVDWSGSMNDNNRIGEVKIGVDRFVDTLADSGITDKINMGYVGYSIEGYSYSNGAVQMGSFDSVKNQVKSITPSWTNGGTFTQKALRDAGNMLSVPNGHKKVIVLLTDGVPTFSYKVQRVHAQSSSNYYGTQFSNTQDRPGNTSLISRIYDAPDQNNLSRRIDSTFIATIGEAMALKERGIEIHGLGIQLQSDPAAGLSKAEVESRMRQMVSSDEKGDLYYESADHATDISEYLAKKAVQISATVSNGQINDPIAEPFIYQPGTLSVKSVGTSPTTVTPSISIEGNTIKSNQIYLGKDQEIQIHYQVRIQTENEDFHPNFWYQMNGRTTFQPNIDTNELAEFGIPSAKAPGVSLHIKKLWEEFDNNLADRPDQVTFEIQREHTTNAAAWKNGYIRIIKPAKDTTNTWERADIDKLSANSGESYQEILSLPQYNNQGQAFSYQTIKELPVPGYDSQQIDAMTWKNTKQFTPLNLKITKNSSTGEKDLIGAVFKLTGDSIDTLLTDHGDGTYSLPENVKLQKEMTYTLTETKAPEGHELSKKTTWEIKIASDGTVTIDGKTVTTSDDTIQLTIENPFVEIPVAVRKYTMQGTDKEINLKGAAFSLQKKEANGTYQPIDSQTTNEKGLASFDSLTPGKYRVVETAGPAGYDTSPGNYEFQIDKYGKIIYTGKNTEMTNNVWTLTHQNRLKAFDLTVHKKEDNGQTLKGAKFRLQGPEMDLESPKDGQETDTFLFENLKPGTYTLTETFTPEGYQGLKEPVTIVIHEDGSIQVEGQDHESVLSPGAKNNQISLDITNQAKVPLPETGGIGRLGIYLVGMIGCAFSIWYLFLKKERGGS</sequence>
<reference evidence="7 8" key="1">
    <citation type="submission" date="2015-06" db="EMBL/GenBank/DDBJ databases">
        <title>The Genome Sequence of Enterococcus durans 4EA1.</title>
        <authorList>
            <consortium name="The Broad Institute Genomics Platform"/>
            <consortium name="The Broad Institute Genome Sequencing Center for Infectious Disease"/>
            <person name="Earl A.M."/>
            <person name="Van Tyne D."/>
            <person name="Lebreton F."/>
            <person name="Saavedra J.T."/>
            <person name="Gilmore M.S."/>
            <person name="Manson Mcguire A."/>
            <person name="Clock S."/>
            <person name="Crupain M."/>
            <person name="Rangan U."/>
            <person name="Young S."/>
            <person name="Abouelleil A."/>
            <person name="Cao P."/>
            <person name="Chapman S.B."/>
            <person name="Griggs A."/>
            <person name="Priest M."/>
            <person name="Shea T."/>
            <person name="Wortman J."/>
            <person name="Nusbaum C."/>
            <person name="Birren B."/>
        </authorList>
    </citation>
    <scope>NUCLEOTIDE SEQUENCE [LARGE SCALE GENOMIC DNA]</scope>
    <source>
        <strain evidence="7 8">4EA1</strain>
    </source>
</reference>
<gene>
    <name evidence="7" type="ORF">EA71_00616</name>
</gene>
<evidence type="ECO:0000313" key="7">
    <source>
        <dbReference type="EMBL" id="RCA12408.1"/>
    </source>
</evidence>
<dbReference type="SMART" id="SM00327">
    <property type="entry name" value="VWA"/>
    <property type="match status" value="1"/>
</dbReference>
<feature type="domain" description="VWFA" evidence="6">
    <location>
        <begin position="313"/>
        <end position="554"/>
    </location>
</feature>
<comment type="caution">
    <text evidence="7">The sequence shown here is derived from an EMBL/GenBank/DDBJ whole genome shotgun (WGS) entry which is preliminary data.</text>
</comment>
<keyword evidence="5" id="KW-0812">Transmembrane</keyword>
<evidence type="ECO:0000259" key="6">
    <source>
        <dbReference type="PROSITE" id="PS50234"/>
    </source>
</evidence>
<dbReference type="InterPro" id="IPR002035">
    <property type="entry name" value="VWF_A"/>
</dbReference>
<feature type="compositionally biased region" description="Polar residues" evidence="4">
    <location>
        <begin position="156"/>
        <end position="176"/>
    </location>
</feature>
<dbReference type="SUPFAM" id="SSF49478">
    <property type="entry name" value="Cna protein B-type domain"/>
    <property type="match status" value="2"/>
</dbReference>
<evidence type="ECO:0000256" key="3">
    <source>
        <dbReference type="ARBA" id="ARBA00022729"/>
    </source>
</evidence>
<dbReference type="PANTHER" id="PTHR36108:SF13">
    <property type="entry name" value="COLOSSIN-B-RELATED"/>
    <property type="match status" value="1"/>
</dbReference>
<dbReference type="PROSITE" id="PS50234">
    <property type="entry name" value="VWFA"/>
    <property type="match status" value="1"/>
</dbReference>
<dbReference type="InterPro" id="IPR008454">
    <property type="entry name" value="Collagen-bd_Cna-like_B-typ_dom"/>
</dbReference>
<keyword evidence="5" id="KW-1133">Transmembrane helix</keyword>
<evidence type="ECO:0000256" key="1">
    <source>
        <dbReference type="ARBA" id="ARBA00007257"/>
    </source>
</evidence>
<dbReference type="Gene3D" id="2.60.40.2110">
    <property type="match status" value="1"/>
</dbReference>
<dbReference type="InterPro" id="IPR049319">
    <property type="entry name" value="GBS104-like_Ig"/>
</dbReference>
<proteinExistence type="inferred from homology"/>
<keyword evidence="2" id="KW-0964">Secreted</keyword>
<evidence type="ECO:0000256" key="2">
    <source>
        <dbReference type="ARBA" id="ARBA00022525"/>
    </source>
</evidence>